<accession>A0A426FX24</accession>
<feature type="transmembrane region" description="Helical" evidence="1">
    <location>
        <begin position="95"/>
        <end position="118"/>
    </location>
</feature>
<keyword evidence="1" id="KW-0812">Transmembrane</keyword>
<comment type="caution">
    <text evidence="2">The sequence shown here is derived from an EMBL/GenBank/DDBJ whole genome shotgun (WGS) entry which is preliminary data.</text>
</comment>
<dbReference type="PIRSF" id="PIRSF033111">
    <property type="entry name" value="UCP033111"/>
    <property type="match status" value="1"/>
</dbReference>
<protein>
    <submittedName>
        <fullName evidence="2">DUF1129 domain-containing protein</fullName>
    </submittedName>
</protein>
<evidence type="ECO:0000256" key="1">
    <source>
        <dbReference type="SAM" id="Phobius"/>
    </source>
</evidence>
<organism evidence="2 3">
    <name type="scientific">Streptococcus halitosis</name>
    <dbReference type="NCBI Taxonomy" id="2172545"/>
    <lineage>
        <taxon>Bacteria</taxon>
        <taxon>Bacillati</taxon>
        <taxon>Bacillota</taxon>
        <taxon>Bacilli</taxon>
        <taxon>Lactobacillales</taxon>
        <taxon>Streptococcaceae</taxon>
        <taxon>Streptococcus</taxon>
    </lineage>
</organism>
<evidence type="ECO:0000313" key="3">
    <source>
        <dbReference type="Proteomes" id="UP000245553"/>
    </source>
</evidence>
<gene>
    <name evidence="2" type="ORF">DB729_002720</name>
</gene>
<evidence type="ECO:0000313" key="2">
    <source>
        <dbReference type="EMBL" id="RRN47217.1"/>
    </source>
</evidence>
<dbReference type="Pfam" id="PF06570">
    <property type="entry name" value="DUF1129"/>
    <property type="match status" value="1"/>
</dbReference>
<dbReference type="EMBL" id="QEMY02000001">
    <property type="protein sequence ID" value="RRN47217.1"/>
    <property type="molecule type" value="Genomic_DNA"/>
</dbReference>
<reference evidence="2" key="1">
    <citation type="submission" date="2018-11" db="EMBL/GenBank/DDBJ databases">
        <title>Streptococcus halitosis sp. nov. isolated from oral cavity of patient with halitosis.</title>
        <authorList>
            <person name="Tetz V."/>
            <person name="Tetz G."/>
        </authorList>
    </citation>
    <scope>NUCLEOTIDE SEQUENCE [LARGE SCALE GENOMIC DNA]</scope>
    <source>
        <strain evidence="2">VT-4</strain>
    </source>
</reference>
<keyword evidence="1" id="KW-0472">Membrane</keyword>
<dbReference type="AlphaFoldDB" id="A0A426FX24"/>
<feature type="transmembrane region" description="Helical" evidence="1">
    <location>
        <begin position="196"/>
        <end position="216"/>
    </location>
</feature>
<keyword evidence="1" id="KW-1133">Transmembrane helix</keyword>
<dbReference type="InterPro" id="IPR009214">
    <property type="entry name" value="DUF1129"/>
</dbReference>
<proteinExistence type="predicted"/>
<feature type="transmembrane region" description="Helical" evidence="1">
    <location>
        <begin position="169"/>
        <end position="190"/>
    </location>
</feature>
<dbReference type="Proteomes" id="UP000245553">
    <property type="component" value="Unassembled WGS sequence"/>
</dbReference>
<keyword evidence="3" id="KW-1185">Reference proteome</keyword>
<sequence>MVLRGIPMSQIDLQKLTKKNQEFIHIATQQFIKDGKTDAEIKAIFEEVIPKILEEQAKGTTARSLYGAPTHWAHSFTVKEQYEKEHPKENDDPKLMIMDSALFITSLFALVSALTTFFSTDQAIGYGLITLLLVGLVGGLAFYLMYYFVYQYYGPDTDRSQRPPFWKSILVILAAMVLWLAVFFATSFLPAALNPILAPLPLAVLGAALLALRFYLKKRFNIRSASAGPSRY</sequence>
<name>A0A426FX24_9STRE</name>
<feature type="transmembrane region" description="Helical" evidence="1">
    <location>
        <begin position="124"/>
        <end position="149"/>
    </location>
</feature>